<name>A0AAN1Q1W7_9LACO</name>
<dbReference type="AlphaFoldDB" id="A0AAN1Q1W7"/>
<reference evidence="2 4" key="1">
    <citation type="submission" date="2018-10" db="EMBL/GenBank/DDBJ databases">
        <title>Genome sequencing of Lactobacillus species.</title>
        <authorList>
            <person name="Baek C."/>
            <person name="Yi H."/>
        </authorList>
    </citation>
    <scope>NUCLEOTIDE SEQUENCE [LARGE SCALE GENOMIC DNA]</scope>
    <source>
        <strain evidence="2 4">DSM 16365</strain>
    </source>
</reference>
<dbReference type="EMBL" id="CP032751">
    <property type="protein sequence ID" value="AYJ36081.1"/>
    <property type="molecule type" value="Genomic_DNA"/>
</dbReference>
<dbReference type="Proteomes" id="UP000281644">
    <property type="component" value="Chromosome"/>
</dbReference>
<dbReference type="EMBL" id="CP032751">
    <property type="protein sequence ID" value="AYJ36034.1"/>
    <property type="molecule type" value="Genomic_DNA"/>
</dbReference>
<sequence length="225" mass="26277">MIVKIDDGFRIQKENPRKKLEELIVPTNRALITDVVNKGYMLASKASKDFPFISGQEGTTDFLSRMKSLAIKFYMKQYCDKGILPFKYKVKPNETKNHDYLLIYNDEGSFHLTINQCKNMNKPAVPAGYRIQENKNFQSYFDFDFNVYKTSDFNDDNLYLELDHGYQSEQPMFIGLGIPKNDKSWYSVIDLAKETPVLRRNFITKPADIKEIDVDTFKEFIRNKG</sequence>
<evidence type="ECO:0000313" key="1">
    <source>
        <dbReference type="EMBL" id="AYJ36034.1"/>
    </source>
</evidence>
<dbReference type="KEGG" id="larg:LPA65_10085"/>
<gene>
    <name evidence="1" type="ORF">LPA65_09770</name>
    <name evidence="2" type="ORF">LPA65_10085</name>
    <name evidence="3" type="ORF">LPA65_10400</name>
</gene>
<evidence type="ECO:0000313" key="3">
    <source>
        <dbReference type="EMBL" id="AYJ36134.1"/>
    </source>
</evidence>
<dbReference type="KEGG" id="larg:LPA65_09770"/>
<protein>
    <submittedName>
        <fullName evidence="2">Uncharacterized protein</fullName>
    </submittedName>
</protein>
<dbReference type="KEGG" id="larg:LPA65_10400"/>
<dbReference type="EMBL" id="CP032751">
    <property type="protein sequence ID" value="AYJ36134.1"/>
    <property type="molecule type" value="Genomic_DNA"/>
</dbReference>
<evidence type="ECO:0000313" key="4">
    <source>
        <dbReference type="Proteomes" id="UP000281644"/>
    </source>
</evidence>
<organism evidence="2 4">
    <name type="scientific">Lactiplantibacillus argentoratensis</name>
    <dbReference type="NCBI Taxonomy" id="271881"/>
    <lineage>
        <taxon>Bacteria</taxon>
        <taxon>Bacillati</taxon>
        <taxon>Bacillota</taxon>
        <taxon>Bacilli</taxon>
        <taxon>Lactobacillales</taxon>
        <taxon>Lactobacillaceae</taxon>
        <taxon>Lactiplantibacillus</taxon>
    </lineage>
</organism>
<accession>A0AAN1Q1W7</accession>
<proteinExistence type="predicted"/>
<evidence type="ECO:0000313" key="2">
    <source>
        <dbReference type="EMBL" id="AYJ36081.1"/>
    </source>
</evidence>